<comment type="subunit">
    <text evidence="5 16">Homodimer.</text>
</comment>
<protein>
    <recommendedName>
        <fullName evidence="15 16">Type III pantothenate kinase</fullName>
        <ecNumber evidence="6 16">2.7.1.33</ecNumber>
    </recommendedName>
    <alternativeName>
        <fullName evidence="16">PanK-III</fullName>
    </alternativeName>
    <alternativeName>
        <fullName evidence="16">Pantothenic acid kinase</fullName>
    </alternativeName>
</protein>
<keyword evidence="13 16" id="KW-0173">Coenzyme A biosynthesis</keyword>
<reference evidence="17 18" key="1">
    <citation type="submission" date="2018-04" db="EMBL/GenBank/DDBJ databases">
        <title>Genomic Encyclopedia of Archaeal and Bacterial Type Strains, Phase II (KMG-II): from individual species to whole genera.</title>
        <authorList>
            <person name="Goeker M."/>
        </authorList>
    </citation>
    <scope>NUCLEOTIDE SEQUENCE [LARGE SCALE GENOMIC DNA]</scope>
    <source>
        <strain evidence="17 18">DSM 28823</strain>
    </source>
</reference>
<comment type="similarity">
    <text evidence="14 16">Belongs to the type III pantothenate kinase family.</text>
</comment>
<dbReference type="EMBL" id="QAAD01000006">
    <property type="protein sequence ID" value="PTN09121.1"/>
    <property type="molecule type" value="Genomic_DNA"/>
</dbReference>
<evidence type="ECO:0000313" key="17">
    <source>
        <dbReference type="EMBL" id="PTN09121.1"/>
    </source>
</evidence>
<gene>
    <name evidence="16" type="primary">coaX</name>
    <name evidence="17" type="ORF">C8N47_106223</name>
</gene>
<keyword evidence="10 16" id="KW-0418">Kinase</keyword>
<keyword evidence="8 16" id="KW-0808">Transferase</keyword>
<evidence type="ECO:0000256" key="6">
    <source>
        <dbReference type="ARBA" id="ARBA00012102"/>
    </source>
</evidence>
<evidence type="ECO:0000256" key="8">
    <source>
        <dbReference type="ARBA" id="ARBA00022679"/>
    </source>
</evidence>
<comment type="cofactor">
    <cofactor evidence="2">
        <name>K(+)</name>
        <dbReference type="ChEBI" id="CHEBI:29103"/>
    </cofactor>
</comment>
<dbReference type="Proteomes" id="UP000243525">
    <property type="component" value="Unassembled WGS sequence"/>
</dbReference>
<dbReference type="GO" id="GO:0004594">
    <property type="term" value="F:pantothenate kinase activity"/>
    <property type="evidence" value="ECO:0007669"/>
    <property type="project" value="UniProtKB-UniRule"/>
</dbReference>
<evidence type="ECO:0000256" key="3">
    <source>
        <dbReference type="ARBA" id="ARBA00004496"/>
    </source>
</evidence>
<organism evidence="17 18">
    <name type="scientific">Mangrovibacterium marinum</name>
    <dbReference type="NCBI Taxonomy" id="1639118"/>
    <lineage>
        <taxon>Bacteria</taxon>
        <taxon>Pseudomonadati</taxon>
        <taxon>Bacteroidota</taxon>
        <taxon>Bacteroidia</taxon>
        <taxon>Marinilabiliales</taxon>
        <taxon>Prolixibacteraceae</taxon>
        <taxon>Mangrovibacterium</taxon>
    </lineage>
</organism>
<sequence>MTLNLLNCSHKQEAFMLLAIDIGNTNIVFGVSAAGDWKKIWRIQTDAHKTADEYEVIFRSLFSSGKICRNEIDQIILSSVVPALNREFQDMLPRLTGNDVQLIQPELFERLPIQVMNPYEIGADLVANALAAYNKYRSWCMVIDFGTALTFTTISAEAAIRGVAIAPGLRTAIQALAGNTAQLPDVPPVLPPSVLGTNTVHAIQAGIVIGYTGLVDRIISQTEAAVGQQLTVIATGGLASTFAHELTRIDHIEPNLTLDGLRLIGAYL</sequence>
<evidence type="ECO:0000256" key="4">
    <source>
        <dbReference type="ARBA" id="ARBA00005225"/>
    </source>
</evidence>
<keyword evidence="11 16" id="KW-0067">ATP-binding</keyword>
<dbReference type="NCBIfam" id="TIGR00671">
    <property type="entry name" value="baf"/>
    <property type="match status" value="1"/>
</dbReference>
<accession>A0A2T5C313</accession>
<comment type="caution">
    <text evidence="17">The sequence shown here is derived from an EMBL/GenBank/DDBJ whole genome shotgun (WGS) entry which is preliminary data.</text>
</comment>
<evidence type="ECO:0000256" key="13">
    <source>
        <dbReference type="ARBA" id="ARBA00022993"/>
    </source>
</evidence>
<dbReference type="Gene3D" id="3.30.420.40">
    <property type="match status" value="2"/>
</dbReference>
<dbReference type="HAMAP" id="MF_01274">
    <property type="entry name" value="Pantothen_kinase_3"/>
    <property type="match status" value="1"/>
</dbReference>
<dbReference type="Pfam" id="PF03309">
    <property type="entry name" value="Pan_kinase"/>
    <property type="match status" value="1"/>
</dbReference>
<evidence type="ECO:0000256" key="12">
    <source>
        <dbReference type="ARBA" id="ARBA00022958"/>
    </source>
</evidence>
<keyword evidence="18" id="KW-1185">Reference proteome</keyword>
<dbReference type="CDD" id="cd24015">
    <property type="entry name" value="ASKHA_NBD_PanK-III"/>
    <property type="match status" value="1"/>
</dbReference>
<feature type="binding site" evidence="16">
    <location>
        <begin position="122"/>
        <end position="125"/>
    </location>
    <ligand>
        <name>substrate</name>
    </ligand>
</feature>
<keyword evidence="7 16" id="KW-0963">Cytoplasm</keyword>
<evidence type="ECO:0000313" key="18">
    <source>
        <dbReference type="Proteomes" id="UP000243525"/>
    </source>
</evidence>
<keyword evidence="16" id="KW-0479">Metal-binding</keyword>
<evidence type="ECO:0000256" key="11">
    <source>
        <dbReference type="ARBA" id="ARBA00022840"/>
    </source>
</evidence>
<dbReference type="PANTHER" id="PTHR34265:SF1">
    <property type="entry name" value="TYPE III PANTOTHENATE KINASE"/>
    <property type="match status" value="1"/>
</dbReference>
<evidence type="ECO:0000256" key="9">
    <source>
        <dbReference type="ARBA" id="ARBA00022741"/>
    </source>
</evidence>
<dbReference type="GO" id="GO:0005737">
    <property type="term" value="C:cytoplasm"/>
    <property type="evidence" value="ECO:0007669"/>
    <property type="project" value="UniProtKB-SubCell"/>
</dbReference>
<dbReference type="NCBIfam" id="NF009855">
    <property type="entry name" value="PRK13321.1"/>
    <property type="match status" value="1"/>
</dbReference>
<dbReference type="GO" id="GO:0046872">
    <property type="term" value="F:metal ion binding"/>
    <property type="evidence" value="ECO:0007669"/>
    <property type="project" value="UniProtKB-KW"/>
</dbReference>
<dbReference type="InterPro" id="IPR043129">
    <property type="entry name" value="ATPase_NBD"/>
</dbReference>
<comment type="catalytic activity">
    <reaction evidence="1 16">
        <text>(R)-pantothenate + ATP = (R)-4'-phosphopantothenate + ADP + H(+)</text>
        <dbReference type="Rhea" id="RHEA:16373"/>
        <dbReference type="ChEBI" id="CHEBI:10986"/>
        <dbReference type="ChEBI" id="CHEBI:15378"/>
        <dbReference type="ChEBI" id="CHEBI:29032"/>
        <dbReference type="ChEBI" id="CHEBI:30616"/>
        <dbReference type="ChEBI" id="CHEBI:456216"/>
        <dbReference type="EC" id="2.7.1.33"/>
    </reaction>
</comment>
<comment type="caution">
    <text evidence="16">Lacks conserved residue(s) required for the propagation of feature annotation.</text>
</comment>
<feature type="binding site" evidence="16">
    <location>
        <position position="147"/>
    </location>
    <ligand>
        <name>ATP</name>
        <dbReference type="ChEBI" id="CHEBI:30616"/>
    </ligand>
</feature>
<dbReference type="UniPathway" id="UPA00241">
    <property type="reaction ID" value="UER00352"/>
</dbReference>
<name>A0A2T5C313_9BACT</name>
<comment type="function">
    <text evidence="16">Catalyzes the phosphorylation of pantothenate (Pan), the first step in CoA biosynthesis.</text>
</comment>
<keyword evidence="12 16" id="KW-0630">Potassium</keyword>
<dbReference type="InterPro" id="IPR004619">
    <property type="entry name" value="Type_III_PanK"/>
</dbReference>
<feature type="binding site" evidence="16">
    <location>
        <begin position="21"/>
        <end position="28"/>
    </location>
    <ligand>
        <name>ATP</name>
        <dbReference type="ChEBI" id="CHEBI:30616"/>
    </ligand>
</feature>
<feature type="binding site" evidence="16">
    <location>
        <position position="144"/>
    </location>
    <ligand>
        <name>K(+)</name>
        <dbReference type="ChEBI" id="CHEBI:29103"/>
    </ligand>
</feature>
<dbReference type="GO" id="GO:0005524">
    <property type="term" value="F:ATP binding"/>
    <property type="evidence" value="ECO:0007669"/>
    <property type="project" value="UniProtKB-UniRule"/>
</dbReference>
<comment type="pathway">
    <text evidence="4 16">Cofactor biosynthesis; coenzyme A biosynthesis; CoA from (R)-pantothenate: step 1/5.</text>
</comment>
<keyword evidence="9 16" id="KW-0547">Nucleotide-binding</keyword>
<comment type="cofactor">
    <cofactor evidence="16">
        <name>NH4(+)</name>
        <dbReference type="ChEBI" id="CHEBI:28938"/>
    </cofactor>
    <cofactor evidence="16">
        <name>K(+)</name>
        <dbReference type="ChEBI" id="CHEBI:29103"/>
    </cofactor>
    <text evidence="16">A monovalent cation. Ammonium or potassium.</text>
</comment>
<proteinExistence type="inferred from homology"/>
<dbReference type="PANTHER" id="PTHR34265">
    <property type="entry name" value="TYPE III PANTOTHENATE KINASE"/>
    <property type="match status" value="1"/>
</dbReference>
<feature type="binding site" evidence="16">
    <location>
        <position position="199"/>
    </location>
    <ligand>
        <name>substrate</name>
    </ligand>
</feature>
<dbReference type="AlphaFoldDB" id="A0A2T5C313"/>
<evidence type="ECO:0000256" key="2">
    <source>
        <dbReference type="ARBA" id="ARBA00001958"/>
    </source>
</evidence>
<evidence type="ECO:0000256" key="1">
    <source>
        <dbReference type="ARBA" id="ARBA00001206"/>
    </source>
</evidence>
<evidence type="ECO:0000256" key="16">
    <source>
        <dbReference type="HAMAP-Rule" id="MF_01274"/>
    </source>
</evidence>
<evidence type="ECO:0000256" key="5">
    <source>
        <dbReference type="ARBA" id="ARBA00011738"/>
    </source>
</evidence>
<evidence type="ECO:0000256" key="14">
    <source>
        <dbReference type="ARBA" id="ARBA00038036"/>
    </source>
</evidence>
<dbReference type="SUPFAM" id="SSF53067">
    <property type="entry name" value="Actin-like ATPase domain"/>
    <property type="match status" value="2"/>
</dbReference>
<dbReference type="GO" id="GO:0015937">
    <property type="term" value="P:coenzyme A biosynthetic process"/>
    <property type="evidence" value="ECO:0007669"/>
    <property type="project" value="UniProtKB-UniRule"/>
</dbReference>
<feature type="active site" description="Proton acceptor" evidence="16">
    <location>
        <position position="124"/>
    </location>
</feature>
<evidence type="ECO:0000256" key="15">
    <source>
        <dbReference type="ARBA" id="ARBA00040883"/>
    </source>
</evidence>
<dbReference type="EC" id="2.7.1.33" evidence="6 16"/>
<evidence type="ECO:0000256" key="7">
    <source>
        <dbReference type="ARBA" id="ARBA00022490"/>
    </source>
</evidence>
<evidence type="ECO:0000256" key="10">
    <source>
        <dbReference type="ARBA" id="ARBA00022777"/>
    </source>
</evidence>
<comment type="subcellular location">
    <subcellularLocation>
        <location evidence="3 16">Cytoplasm</location>
    </subcellularLocation>
</comment>